<dbReference type="EMBL" id="JABFTP020000185">
    <property type="protein sequence ID" value="KAL3289134.1"/>
    <property type="molecule type" value="Genomic_DNA"/>
</dbReference>
<dbReference type="Pfam" id="PF00201">
    <property type="entry name" value="UDPGT"/>
    <property type="match status" value="1"/>
</dbReference>
<evidence type="ECO:0000256" key="4">
    <source>
        <dbReference type="RuleBase" id="RU003718"/>
    </source>
</evidence>
<comment type="subcellular location">
    <subcellularLocation>
        <location evidence="5">Membrane</location>
        <topology evidence="5">Single-pass membrane protein</topology>
    </subcellularLocation>
</comment>
<dbReference type="CDD" id="cd03784">
    <property type="entry name" value="GT1_Gtf-like"/>
    <property type="match status" value="1"/>
</dbReference>
<dbReference type="Gene3D" id="3.40.50.2000">
    <property type="entry name" value="Glycogen Phosphorylase B"/>
    <property type="match status" value="1"/>
</dbReference>
<evidence type="ECO:0000256" key="3">
    <source>
        <dbReference type="ARBA" id="ARBA00022679"/>
    </source>
</evidence>
<dbReference type="InterPro" id="IPR035595">
    <property type="entry name" value="UDP_glycos_trans_CS"/>
</dbReference>
<comment type="caution">
    <text evidence="6">The sequence shown here is derived from an EMBL/GenBank/DDBJ whole genome shotgun (WGS) entry which is preliminary data.</text>
</comment>
<keyword evidence="5" id="KW-0472">Membrane</keyword>
<dbReference type="Proteomes" id="UP001516400">
    <property type="component" value="Unassembled WGS sequence"/>
</dbReference>
<dbReference type="AlphaFoldDB" id="A0ABD2PEE5"/>
<name>A0ABD2PEE5_9CUCU</name>
<dbReference type="GO" id="GO:0016020">
    <property type="term" value="C:membrane"/>
    <property type="evidence" value="ECO:0007669"/>
    <property type="project" value="UniProtKB-SubCell"/>
</dbReference>
<gene>
    <name evidence="6" type="ORF">HHI36_003572</name>
</gene>
<dbReference type="GO" id="GO:0015020">
    <property type="term" value="F:glucuronosyltransferase activity"/>
    <property type="evidence" value="ECO:0007669"/>
    <property type="project" value="UniProtKB-EC"/>
</dbReference>
<dbReference type="InterPro" id="IPR002213">
    <property type="entry name" value="UDP_glucos_trans"/>
</dbReference>
<evidence type="ECO:0000256" key="2">
    <source>
        <dbReference type="ARBA" id="ARBA00022676"/>
    </source>
</evidence>
<proteinExistence type="inferred from homology"/>
<dbReference type="EC" id="2.4.1.17" evidence="5"/>
<dbReference type="SUPFAM" id="SSF53756">
    <property type="entry name" value="UDP-Glycosyltransferase/glycogen phosphorylase"/>
    <property type="match status" value="1"/>
</dbReference>
<dbReference type="PANTHER" id="PTHR48043:SF159">
    <property type="entry name" value="EG:EG0003.4 PROTEIN-RELATED"/>
    <property type="match status" value="1"/>
</dbReference>
<keyword evidence="7" id="KW-1185">Reference proteome</keyword>
<dbReference type="FunFam" id="3.40.50.2000:FF:000050">
    <property type="entry name" value="UDP-glucuronosyltransferase"/>
    <property type="match status" value="1"/>
</dbReference>
<evidence type="ECO:0000313" key="6">
    <source>
        <dbReference type="EMBL" id="KAL3289134.1"/>
    </source>
</evidence>
<evidence type="ECO:0000256" key="5">
    <source>
        <dbReference type="RuleBase" id="RU362059"/>
    </source>
</evidence>
<evidence type="ECO:0000313" key="7">
    <source>
        <dbReference type="Proteomes" id="UP001516400"/>
    </source>
</evidence>
<accession>A0ABD2PEE5</accession>
<reference evidence="6 7" key="1">
    <citation type="journal article" date="2021" name="BMC Biol.">
        <title>Horizontally acquired antibacterial genes associated with adaptive radiation of ladybird beetles.</title>
        <authorList>
            <person name="Li H.S."/>
            <person name="Tang X.F."/>
            <person name="Huang Y.H."/>
            <person name="Xu Z.Y."/>
            <person name="Chen M.L."/>
            <person name="Du X.Y."/>
            <person name="Qiu B.Y."/>
            <person name="Chen P.T."/>
            <person name="Zhang W."/>
            <person name="Slipinski A."/>
            <person name="Escalona H.E."/>
            <person name="Waterhouse R.M."/>
            <person name="Zwick A."/>
            <person name="Pang H."/>
        </authorList>
    </citation>
    <scope>NUCLEOTIDE SEQUENCE [LARGE SCALE GENOMIC DNA]</scope>
    <source>
        <strain evidence="6">SYSU2018</strain>
    </source>
</reference>
<dbReference type="PANTHER" id="PTHR48043">
    <property type="entry name" value="EG:EG0003.4 PROTEIN-RELATED"/>
    <property type="match status" value="1"/>
</dbReference>
<organism evidence="6 7">
    <name type="scientific">Cryptolaemus montrouzieri</name>
    <dbReference type="NCBI Taxonomy" id="559131"/>
    <lineage>
        <taxon>Eukaryota</taxon>
        <taxon>Metazoa</taxon>
        <taxon>Ecdysozoa</taxon>
        <taxon>Arthropoda</taxon>
        <taxon>Hexapoda</taxon>
        <taxon>Insecta</taxon>
        <taxon>Pterygota</taxon>
        <taxon>Neoptera</taxon>
        <taxon>Endopterygota</taxon>
        <taxon>Coleoptera</taxon>
        <taxon>Polyphaga</taxon>
        <taxon>Cucujiformia</taxon>
        <taxon>Coccinelloidea</taxon>
        <taxon>Coccinellidae</taxon>
        <taxon>Scymninae</taxon>
        <taxon>Scymnini</taxon>
        <taxon>Cryptolaemus</taxon>
    </lineage>
</organism>
<protein>
    <recommendedName>
        <fullName evidence="5">UDP-glucuronosyltransferase</fullName>
        <ecNumber evidence="5">2.4.1.17</ecNumber>
    </recommendedName>
</protein>
<dbReference type="InterPro" id="IPR050271">
    <property type="entry name" value="UDP-glycosyltransferase"/>
</dbReference>
<feature type="transmembrane region" description="Helical" evidence="5">
    <location>
        <begin position="469"/>
        <end position="495"/>
    </location>
</feature>
<comment type="similarity">
    <text evidence="1 4">Belongs to the UDP-glycosyltransferase family.</text>
</comment>
<evidence type="ECO:0000256" key="1">
    <source>
        <dbReference type="ARBA" id="ARBA00009995"/>
    </source>
</evidence>
<keyword evidence="2 4" id="KW-0328">Glycosyltransferase</keyword>
<sequence>MNYSMQKNKMYVTWLVAFTAILSAQVESAKILGIFWTFGRSHYLTGSTLLKALAASGHEVHVLSTFEDDANIPNFKHELLTGILCPDILNNNASVIAQITEILPMLTNNIEKFWENEAVKRLIDTKPKYDAVISLSFFNDFVLALPHYLEAPTIIYSAMSSNVINNKYVANPNLPYGENMAANAPLNTFFGRLSAASMNMFMSVMEKYILGTMQNIINRRYLPSAPPVQELTENISLVLVNSHFAIESPKPYVPNMIQIGGFHSQKNKKLPEDLQKYLDSAKDGAVLFSMGSVVKVGENIPKEQLDIIMTGLGKLAPIKVLFKSEVKIPTAPKNVLISNWLPQNDILAHPNLKVFISHGGLGSTTEAVAHGVPMLGIPFFADQKSNIASVVKTGFAIGLEHDKMTQESFDSAIRELLTNSTYTAIAKKRSSLLTKQRVKPLENAIWWVEHIIEHKGGEHLRNVGMDLEWYQLYMVDIMLFFLVLISTILIISFFITRWTLRRLINVFARGPKKVKEN</sequence>
<keyword evidence="5" id="KW-0812">Transmembrane</keyword>
<dbReference type="PROSITE" id="PS00375">
    <property type="entry name" value="UDPGT"/>
    <property type="match status" value="1"/>
</dbReference>
<keyword evidence="3 4" id="KW-0808">Transferase</keyword>
<keyword evidence="5" id="KW-1133">Transmembrane helix</keyword>
<comment type="catalytic activity">
    <reaction evidence="5">
        <text>glucuronate acceptor + UDP-alpha-D-glucuronate = acceptor beta-D-glucuronoside + UDP + H(+)</text>
        <dbReference type="Rhea" id="RHEA:21032"/>
        <dbReference type="ChEBI" id="CHEBI:15378"/>
        <dbReference type="ChEBI" id="CHEBI:58052"/>
        <dbReference type="ChEBI" id="CHEBI:58223"/>
        <dbReference type="ChEBI" id="CHEBI:132367"/>
        <dbReference type="ChEBI" id="CHEBI:132368"/>
        <dbReference type="EC" id="2.4.1.17"/>
    </reaction>
</comment>